<dbReference type="Proteomes" id="UP001165413">
    <property type="component" value="Unassembled WGS sequence"/>
</dbReference>
<keyword evidence="3" id="KW-1185">Reference proteome</keyword>
<dbReference type="InterPro" id="IPR018740">
    <property type="entry name" value="DUF2282_membr"/>
</dbReference>
<evidence type="ECO:0000313" key="2">
    <source>
        <dbReference type="EMBL" id="MCP3428993.1"/>
    </source>
</evidence>
<protein>
    <submittedName>
        <fullName evidence="2">DUF2282 domain-containing protein</fullName>
    </submittedName>
</protein>
<gene>
    <name evidence="2" type="ORF">NLF92_08555</name>
</gene>
<keyword evidence="1" id="KW-0732">Signal</keyword>
<feature type="signal peptide" evidence="1">
    <location>
        <begin position="1"/>
        <end position="25"/>
    </location>
</feature>
<evidence type="ECO:0000313" key="3">
    <source>
        <dbReference type="Proteomes" id="UP001165413"/>
    </source>
</evidence>
<feature type="chain" id="PRO_5041372843" evidence="1">
    <location>
        <begin position="26"/>
        <end position="111"/>
    </location>
</feature>
<comment type="caution">
    <text evidence="2">The sequence shown here is derived from an EMBL/GenBank/DDBJ whole genome shotgun (WGS) entry which is preliminary data.</text>
</comment>
<evidence type="ECO:0000256" key="1">
    <source>
        <dbReference type="SAM" id="SignalP"/>
    </source>
</evidence>
<organism evidence="2 3">
    <name type="scientific">Opacimonas viscosa</name>
    <dbReference type="NCBI Taxonomy" id="2961944"/>
    <lineage>
        <taxon>Bacteria</taxon>
        <taxon>Pseudomonadati</taxon>
        <taxon>Pseudomonadota</taxon>
        <taxon>Gammaproteobacteria</taxon>
        <taxon>Alteromonadales</taxon>
        <taxon>Alteromonadaceae</taxon>
        <taxon>Opacimonas</taxon>
    </lineage>
</organism>
<dbReference type="AlphaFoldDB" id="A0AA42BLL8"/>
<accession>A0AA42BLL8</accession>
<dbReference type="RefSeq" id="WP_254100845.1">
    <property type="nucleotide sequence ID" value="NZ_JANATA010000014.1"/>
</dbReference>
<proteinExistence type="predicted"/>
<dbReference type="EMBL" id="JANATA010000014">
    <property type="protein sequence ID" value="MCP3428993.1"/>
    <property type="molecule type" value="Genomic_DNA"/>
</dbReference>
<reference evidence="2" key="1">
    <citation type="submission" date="2022-07" db="EMBL/GenBank/DDBJ databases">
        <title>Characterization of the Novel Bacterium Alteromonas immobilis LMIT006 and Alteromonas gregis LMIT007.</title>
        <authorList>
            <person name="Lin X."/>
        </authorList>
    </citation>
    <scope>NUCLEOTIDE SEQUENCE</scope>
    <source>
        <strain evidence="2">LMIT007</strain>
    </source>
</reference>
<name>A0AA42BLL8_9ALTE</name>
<dbReference type="Pfam" id="PF10048">
    <property type="entry name" value="DUF2282"/>
    <property type="match status" value="1"/>
</dbReference>
<sequence length="111" mass="11607">MKQSTTLSLAVASLLTLGVAADAQAMSKKGKEKCYGVALAGQNDCGNLAGTHSCAGQSKVDNDIGEWKLVPKGTCKDLNGYSRKEAKAMYKSLKAEAGAAKDKMKSMSSMK</sequence>